<dbReference type="PANTHER" id="PTHR30213:SF0">
    <property type="entry name" value="UPF0761 MEMBRANE PROTEIN YIHY"/>
    <property type="match status" value="1"/>
</dbReference>
<evidence type="ECO:0000256" key="3">
    <source>
        <dbReference type="ARBA" id="ARBA00022692"/>
    </source>
</evidence>
<feature type="transmembrane region" description="Helical" evidence="6">
    <location>
        <begin position="95"/>
        <end position="118"/>
    </location>
</feature>
<sequence length="291" mass="31764">MAILDLGGLSTGTLVKRTLAEFSADEMPTFAAALAFQMLLSLFPFLLFLIALLGFLHLPQFFDWIREQAAIFLPPVALETVDEVIAELQKRQAGLLSFGILFALWTASAGVRSLMVAMNGAYDVSETRPAWKRFPLSLLYTVGIAAMLLVAAALMLGGPLLIDWLATQFGVQSLSTGIWTALRWPLVVVMMMLAVALLYYFAPDVEQEFRFITPGSILAVAVWIAASLGFAFYVQNFSDYDATYGSVGAVIVLLLYFYISAAVLLLGAELNAVIEHHARDGKDPGERQVPS</sequence>
<protein>
    <submittedName>
        <fullName evidence="7">Ribonuclease BN</fullName>
    </submittedName>
</protein>
<evidence type="ECO:0000256" key="5">
    <source>
        <dbReference type="ARBA" id="ARBA00023136"/>
    </source>
</evidence>
<feature type="transmembrane region" description="Helical" evidence="6">
    <location>
        <begin position="214"/>
        <end position="234"/>
    </location>
</feature>
<evidence type="ECO:0000256" key="1">
    <source>
        <dbReference type="ARBA" id="ARBA00004651"/>
    </source>
</evidence>
<keyword evidence="8" id="KW-1185">Reference proteome</keyword>
<evidence type="ECO:0000256" key="2">
    <source>
        <dbReference type="ARBA" id="ARBA00022475"/>
    </source>
</evidence>
<gene>
    <name evidence="7" type="ORF">DBO85_04315</name>
</gene>
<keyword evidence="2" id="KW-1003">Cell membrane</keyword>
<comment type="subcellular location">
    <subcellularLocation>
        <location evidence="1">Cell membrane</location>
        <topology evidence="1">Multi-pass membrane protein</topology>
    </subcellularLocation>
</comment>
<evidence type="ECO:0000313" key="7">
    <source>
        <dbReference type="EMBL" id="PTU75370.1"/>
    </source>
</evidence>
<accession>A0A2T5PC93</accession>
<dbReference type="GO" id="GO:0005886">
    <property type="term" value="C:plasma membrane"/>
    <property type="evidence" value="ECO:0007669"/>
    <property type="project" value="UniProtKB-SubCell"/>
</dbReference>
<evidence type="ECO:0000313" key="8">
    <source>
        <dbReference type="Proteomes" id="UP000244064"/>
    </source>
</evidence>
<dbReference type="RefSeq" id="WP_108105605.1">
    <property type="nucleotide sequence ID" value="NZ_QASN01000007.1"/>
</dbReference>
<feature type="transmembrane region" description="Helical" evidence="6">
    <location>
        <begin position="30"/>
        <end position="56"/>
    </location>
</feature>
<keyword evidence="4 6" id="KW-1133">Transmembrane helix</keyword>
<keyword evidence="5 6" id="KW-0472">Membrane</keyword>
<keyword evidence="3 6" id="KW-0812">Transmembrane</keyword>
<comment type="caution">
    <text evidence="7">The sequence shown here is derived from an EMBL/GenBank/DDBJ whole genome shotgun (WGS) entry which is preliminary data.</text>
</comment>
<organism evidence="7 8">
    <name type="scientific">Pseudomonas mangrovi</name>
    <dbReference type="NCBI Taxonomy" id="2161748"/>
    <lineage>
        <taxon>Bacteria</taxon>
        <taxon>Pseudomonadati</taxon>
        <taxon>Pseudomonadota</taxon>
        <taxon>Gammaproteobacteria</taxon>
        <taxon>Pseudomonadales</taxon>
        <taxon>Pseudomonadaceae</taxon>
        <taxon>Pseudomonas</taxon>
    </lineage>
</organism>
<feature type="transmembrane region" description="Helical" evidence="6">
    <location>
        <begin position="182"/>
        <end position="202"/>
    </location>
</feature>
<dbReference type="InterPro" id="IPR017039">
    <property type="entry name" value="Virul_fac_BrkB"/>
</dbReference>
<dbReference type="NCBIfam" id="TIGR00765">
    <property type="entry name" value="yihY_not_rbn"/>
    <property type="match status" value="1"/>
</dbReference>
<dbReference type="Pfam" id="PF03631">
    <property type="entry name" value="Virul_fac_BrkB"/>
    <property type="match status" value="1"/>
</dbReference>
<feature type="transmembrane region" description="Helical" evidence="6">
    <location>
        <begin position="138"/>
        <end position="162"/>
    </location>
</feature>
<feature type="transmembrane region" description="Helical" evidence="6">
    <location>
        <begin position="246"/>
        <end position="268"/>
    </location>
</feature>
<evidence type="ECO:0000256" key="4">
    <source>
        <dbReference type="ARBA" id="ARBA00022989"/>
    </source>
</evidence>
<name>A0A2T5PC93_9PSED</name>
<dbReference type="EMBL" id="QASN01000007">
    <property type="protein sequence ID" value="PTU75370.1"/>
    <property type="molecule type" value="Genomic_DNA"/>
</dbReference>
<dbReference type="PIRSF" id="PIRSF035875">
    <property type="entry name" value="RNase_BN"/>
    <property type="match status" value="1"/>
</dbReference>
<dbReference type="Proteomes" id="UP000244064">
    <property type="component" value="Unassembled WGS sequence"/>
</dbReference>
<proteinExistence type="predicted"/>
<dbReference type="PANTHER" id="PTHR30213">
    <property type="entry name" value="INNER MEMBRANE PROTEIN YHJD"/>
    <property type="match status" value="1"/>
</dbReference>
<reference evidence="7 8" key="1">
    <citation type="submission" date="2018-04" db="EMBL/GenBank/DDBJ databases">
        <title>Pseudomonas sp. nov., isolated from mangrove soil.</title>
        <authorList>
            <person name="Chen C."/>
        </authorList>
    </citation>
    <scope>NUCLEOTIDE SEQUENCE [LARGE SCALE GENOMIC DNA]</scope>
    <source>
        <strain evidence="7 8">TC-11</strain>
    </source>
</reference>
<dbReference type="AlphaFoldDB" id="A0A2T5PC93"/>
<dbReference type="OrthoDB" id="9781030at2"/>
<evidence type="ECO:0000256" key="6">
    <source>
        <dbReference type="SAM" id="Phobius"/>
    </source>
</evidence>